<comment type="caution">
    <text evidence="2">The sequence shown here is derived from an EMBL/GenBank/DDBJ whole genome shotgun (WGS) entry which is preliminary data.</text>
</comment>
<gene>
    <name evidence="2" type="ORF">BC936DRAFT_142918</name>
</gene>
<keyword evidence="1" id="KW-0812">Transmembrane</keyword>
<protein>
    <submittedName>
        <fullName evidence="2">Uncharacterized protein</fullName>
    </submittedName>
</protein>
<keyword evidence="3" id="KW-1185">Reference proteome</keyword>
<accession>A0A432ZZQ1</accession>
<reference evidence="2 3" key="1">
    <citation type="journal article" date="2018" name="New Phytol.">
        <title>Phylogenomics of Endogonaceae and evolution of mycorrhizas within Mucoromycota.</title>
        <authorList>
            <person name="Chang Y."/>
            <person name="Desiro A."/>
            <person name="Na H."/>
            <person name="Sandor L."/>
            <person name="Lipzen A."/>
            <person name="Clum A."/>
            <person name="Barry K."/>
            <person name="Grigoriev I.V."/>
            <person name="Martin F.M."/>
            <person name="Stajich J.E."/>
            <person name="Smith M.E."/>
            <person name="Bonito G."/>
            <person name="Spatafora J.W."/>
        </authorList>
    </citation>
    <scope>NUCLEOTIDE SEQUENCE [LARGE SCALE GENOMIC DNA]</scope>
    <source>
        <strain evidence="2 3">GMNB39</strain>
    </source>
</reference>
<proteinExistence type="predicted"/>
<keyword evidence="1" id="KW-1133">Transmembrane helix</keyword>
<organism evidence="2 3">
    <name type="scientific">Jimgerdemannia flammicorona</name>
    <dbReference type="NCBI Taxonomy" id="994334"/>
    <lineage>
        <taxon>Eukaryota</taxon>
        <taxon>Fungi</taxon>
        <taxon>Fungi incertae sedis</taxon>
        <taxon>Mucoromycota</taxon>
        <taxon>Mucoromycotina</taxon>
        <taxon>Endogonomycetes</taxon>
        <taxon>Endogonales</taxon>
        <taxon>Endogonaceae</taxon>
        <taxon>Jimgerdemannia</taxon>
    </lineage>
</organism>
<keyword evidence="1" id="KW-0472">Membrane</keyword>
<dbReference type="EMBL" id="RBNI01024548">
    <property type="protein sequence ID" value="RUO95948.1"/>
    <property type="molecule type" value="Genomic_DNA"/>
</dbReference>
<feature type="non-terminal residue" evidence="2">
    <location>
        <position position="111"/>
    </location>
</feature>
<evidence type="ECO:0000256" key="1">
    <source>
        <dbReference type="SAM" id="Phobius"/>
    </source>
</evidence>
<dbReference type="AlphaFoldDB" id="A0A432ZZQ1"/>
<evidence type="ECO:0000313" key="2">
    <source>
        <dbReference type="EMBL" id="RUO95948.1"/>
    </source>
</evidence>
<dbReference type="Proteomes" id="UP000268093">
    <property type="component" value="Unassembled WGS sequence"/>
</dbReference>
<name>A0A432ZZQ1_9FUNG</name>
<sequence>MSIMIKTNPLVRFSLFLNWQSFAGIITIFAKKRKEHDNRQAHAPSSKRKIEELKLTEVTAITPGNEANQCKMKRASIRKRSEKSQREEVTVVEAAHTEANFATIRFVYLHI</sequence>
<evidence type="ECO:0000313" key="3">
    <source>
        <dbReference type="Proteomes" id="UP000268093"/>
    </source>
</evidence>
<feature type="transmembrane region" description="Helical" evidence="1">
    <location>
        <begin position="12"/>
        <end position="30"/>
    </location>
</feature>